<dbReference type="Pfam" id="PF00160">
    <property type="entry name" value="Pro_isomerase"/>
    <property type="match status" value="1"/>
</dbReference>
<evidence type="ECO:0000313" key="9">
    <source>
        <dbReference type="Proteomes" id="UP000183257"/>
    </source>
</evidence>
<dbReference type="RefSeq" id="WP_072302685.1">
    <property type="nucleotide sequence ID" value="NZ_FPIY01000001.1"/>
</dbReference>
<dbReference type="Pfam" id="PF00254">
    <property type="entry name" value="FKBP_C"/>
    <property type="match status" value="1"/>
</dbReference>
<dbReference type="Proteomes" id="UP000183257">
    <property type="component" value="Unassembled WGS sequence"/>
</dbReference>
<evidence type="ECO:0000259" key="7">
    <source>
        <dbReference type="PROSITE" id="PS50072"/>
    </source>
</evidence>
<dbReference type="InterPro" id="IPR029000">
    <property type="entry name" value="Cyclophilin-like_dom_sf"/>
</dbReference>
<dbReference type="PANTHER" id="PTHR45625">
    <property type="entry name" value="PEPTIDYL-PROLYL CIS-TRANS ISOMERASE-RELATED"/>
    <property type="match status" value="1"/>
</dbReference>
<evidence type="ECO:0000256" key="1">
    <source>
        <dbReference type="ARBA" id="ARBA00000971"/>
    </source>
</evidence>
<accession>A0A1K1MYS2</accession>
<evidence type="ECO:0000256" key="3">
    <source>
        <dbReference type="ARBA" id="ARBA00023110"/>
    </source>
</evidence>
<evidence type="ECO:0000256" key="2">
    <source>
        <dbReference type="ARBA" id="ARBA00013194"/>
    </source>
</evidence>
<feature type="domain" description="PPIase FKBP-type" evidence="6">
    <location>
        <begin position="285"/>
        <end position="391"/>
    </location>
</feature>
<dbReference type="InterPro" id="IPR001179">
    <property type="entry name" value="PPIase_FKBP_dom"/>
</dbReference>
<dbReference type="InterPro" id="IPR002130">
    <property type="entry name" value="Cyclophilin-type_PPIase_dom"/>
</dbReference>
<keyword evidence="9" id="KW-1185">Reference proteome</keyword>
<evidence type="ECO:0000256" key="4">
    <source>
        <dbReference type="ARBA" id="ARBA00023235"/>
    </source>
</evidence>
<evidence type="ECO:0000259" key="6">
    <source>
        <dbReference type="PROSITE" id="PS50059"/>
    </source>
</evidence>
<proteinExistence type="predicted"/>
<dbReference type="PANTHER" id="PTHR45625:SF4">
    <property type="entry name" value="PEPTIDYLPROLYL ISOMERASE DOMAIN AND WD REPEAT-CONTAINING PROTEIN 1"/>
    <property type="match status" value="1"/>
</dbReference>
<dbReference type="InterPro" id="IPR046357">
    <property type="entry name" value="PPIase_dom_sf"/>
</dbReference>
<evidence type="ECO:0000313" key="8">
    <source>
        <dbReference type="EMBL" id="SFW28185.1"/>
    </source>
</evidence>
<dbReference type="CDD" id="cd00317">
    <property type="entry name" value="cyclophilin"/>
    <property type="match status" value="1"/>
</dbReference>
<feature type="domain" description="PPIase cyclophilin-type" evidence="7">
    <location>
        <begin position="39"/>
        <end position="207"/>
    </location>
</feature>
<comment type="catalytic activity">
    <reaction evidence="1 5">
        <text>[protein]-peptidylproline (omega=180) = [protein]-peptidylproline (omega=0)</text>
        <dbReference type="Rhea" id="RHEA:16237"/>
        <dbReference type="Rhea" id="RHEA-COMP:10747"/>
        <dbReference type="Rhea" id="RHEA-COMP:10748"/>
        <dbReference type="ChEBI" id="CHEBI:83833"/>
        <dbReference type="ChEBI" id="CHEBI:83834"/>
        <dbReference type="EC" id="5.2.1.8"/>
    </reaction>
</comment>
<dbReference type="Gene3D" id="3.10.50.40">
    <property type="match status" value="1"/>
</dbReference>
<reference evidence="9" key="1">
    <citation type="submission" date="2016-11" db="EMBL/GenBank/DDBJ databases">
        <authorList>
            <person name="Varghese N."/>
            <person name="Submissions S."/>
        </authorList>
    </citation>
    <scope>NUCLEOTIDE SEQUENCE [LARGE SCALE GENOMIC DNA]</scope>
    <source>
        <strain evidence="9">DSM 24786</strain>
    </source>
</reference>
<gene>
    <name evidence="8" type="ORF">SAMN05660313_01044</name>
</gene>
<dbReference type="EMBL" id="FPIY01000001">
    <property type="protein sequence ID" value="SFW28185.1"/>
    <property type="molecule type" value="Genomic_DNA"/>
</dbReference>
<name>A0A1K1MYS2_9FLAO</name>
<dbReference type="STRING" id="76595.SAMN05660313_01044"/>
<dbReference type="AlphaFoldDB" id="A0A1K1MYS2"/>
<dbReference type="PROSITE" id="PS50059">
    <property type="entry name" value="FKBP_PPIASE"/>
    <property type="match status" value="1"/>
</dbReference>
<keyword evidence="4 5" id="KW-0413">Isomerase</keyword>
<keyword evidence="3 5" id="KW-0697">Rotamase</keyword>
<dbReference type="PROSITE" id="PS50072">
    <property type="entry name" value="CSA_PPIASE_2"/>
    <property type="match status" value="1"/>
</dbReference>
<sequence>MKKSFLILLMAITAMVSCKSGQYADLDDGLYADIKTNKGDMLVKLEYNLAPVTVANFVSLAEGKSPFVSEEYKGKKYYDGIIFHRVMKDFMIQGGDPTGTGMGNPGYKFKDEFTDSLRHTKKGILSMANSGPKTNGSQFFITHAPTPFLDGLDENGNLKNCDNPRIGCHTVFGEVVRGIEVVDSIAIVKVVAKNRPLEDVTISTIEIVRKGKEAKKFDAIKVMTAYFDEEKEEEKKQIALAEEAKKTEAAFAAETAEQIKKAETLPSGLKVLVLTEGTGEKPRIGQKALVNYAGWLSNGTLFDTSLEGIAKKFGKYDIIYKMHGNNLSPSPMDYSPEARLAAGFKEGLLRMKVGDKVRLFIPPHLGYGELGAGPIPPNSDLIFDVEITGIQ</sequence>
<dbReference type="Gene3D" id="2.40.100.10">
    <property type="entry name" value="Cyclophilin-like"/>
    <property type="match status" value="1"/>
</dbReference>
<dbReference type="GO" id="GO:0003755">
    <property type="term" value="F:peptidyl-prolyl cis-trans isomerase activity"/>
    <property type="evidence" value="ECO:0007669"/>
    <property type="project" value="UniProtKB-KW"/>
</dbReference>
<dbReference type="InterPro" id="IPR044666">
    <property type="entry name" value="Cyclophilin_A-like"/>
</dbReference>
<organism evidence="8 9">
    <name type="scientific">Cellulophaga fucicola</name>
    <dbReference type="NCBI Taxonomy" id="76595"/>
    <lineage>
        <taxon>Bacteria</taxon>
        <taxon>Pseudomonadati</taxon>
        <taxon>Bacteroidota</taxon>
        <taxon>Flavobacteriia</taxon>
        <taxon>Flavobacteriales</taxon>
        <taxon>Flavobacteriaceae</taxon>
        <taxon>Cellulophaga</taxon>
    </lineage>
</organism>
<dbReference type="OrthoDB" id="9807797at2"/>
<dbReference type="EC" id="5.2.1.8" evidence="2 5"/>
<dbReference type="SUPFAM" id="SSF54534">
    <property type="entry name" value="FKBP-like"/>
    <property type="match status" value="1"/>
</dbReference>
<dbReference type="PROSITE" id="PS51257">
    <property type="entry name" value="PROKAR_LIPOPROTEIN"/>
    <property type="match status" value="1"/>
</dbReference>
<dbReference type="PRINTS" id="PR00153">
    <property type="entry name" value="CSAPPISMRASE"/>
</dbReference>
<evidence type="ECO:0000256" key="5">
    <source>
        <dbReference type="PROSITE-ProRule" id="PRU00277"/>
    </source>
</evidence>
<dbReference type="SUPFAM" id="SSF50891">
    <property type="entry name" value="Cyclophilin-like"/>
    <property type="match status" value="1"/>
</dbReference>
<protein>
    <recommendedName>
        <fullName evidence="2 5">peptidylprolyl isomerase</fullName>
        <ecNumber evidence="2 5">5.2.1.8</ecNumber>
    </recommendedName>
</protein>